<dbReference type="PROSITE" id="PS51273">
    <property type="entry name" value="GATASE_TYPE_1"/>
    <property type="match status" value="1"/>
</dbReference>
<dbReference type="Gene3D" id="3.30.300.10">
    <property type="match status" value="1"/>
</dbReference>
<dbReference type="NCBIfam" id="TIGR00884">
    <property type="entry name" value="guaA_Cterm"/>
    <property type="match status" value="1"/>
</dbReference>
<evidence type="ECO:0000256" key="5">
    <source>
        <dbReference type="ARBA" id="ARBA00022749"/>
    </source>
</evidence>
<gene>
    <name evidence="9" type="primary">guaA</name>
    <name evidence="12" type="ORF">LIP_2826</name>
</gene>
<dbReference type="FunFam" id="3.40.50.620:FF:000001">
    <property type="entry name" value="GMP synthase [glutamine-hydrolyzing]"/>
    <property type="match status" value="1"/>
</dbReference>
<comment type="function">
    <text evidence="1 9">Catalyzes the synthesis of GMP from XMP.</text>
</comment>
<protein>
    <recommendedName>
        <fullName evidence="9">GMP synthase [glutamine-hydrolyzing]</fullName>
        <ecNumber evidence="9">6.3.5.2</ecNumber>
    </recommendedName>
    <alternativeName>
        <fullName evidence="9">GMP synthetase</fullName>
    </alternativeName>
    <alternativeName>
        <fullName evidence="9">Glutamine amidotransferase</fullName>
    </alternativeName>
</protein>
<dbReference type="NCBIfam" id="NF000848">
    <property type="entry name" value="PRK00074.1"/>
    <property type="match status" value="1"/>
</dbReference>
<dbReference type="EC" id="6.3.5.2" evidence="9"/>
<dbReference type="InterPro" id="IPR025777">
    <property type="entry name" value="GMPS_ATP_PPase_dom"/>
</dbReference>
<dbReference type="Gene3D" id="3.40.50.620">
    <property type="entry name" value="HUPs"/>
    <property type="match status" value="1"/>
</dbReference>
<proteinExistence type="inferred from homology"/>
<keyword evidence="3 9" id="KW-0436">Ligase</keyword>
<evidence type="ECO:0000256" key="2">
    <source>
        <dbReference type="ARBA" id="ARBA00005153"/>
    </source>
</evidence>
<dbReference type="Pfam" id="PF00958">
    <property type="entry name" value="GMP_synt_C"/>
    <property type="match status" value="1"/>
</dbReference>
<comment type="pathway">
    <text evidence="2 9">Purine metabolism; GMP biosynthesis; GMP from XMP (L-Gln route): step 1/1.</text>
</comment>
<comment type="subunit">
    <text evidence="9">Homodimer.</text>
</comment>
<dbReference type="OrthoDB" id="9802219at2"/>
<dbReference type="PRINTS" id="PR00097">
    <property type="entry name" value="ANTSNTHASEII"/>
</dbReference>
<dbReference type="PRINTS" id="PR00096">
    <property type="entry name" value="GATASE"/>
</dbReference>
<dbReference type="HAMAP" id="MF_00344">
    <property type="entry name" value="GMP_synthase"/>
    <property type="match status" value="1"/>
</dbReference>
<dbReference type="Gene3D" id="3.40.50.880">
    <property type="match status" value="1"/>
</dbReference>
<name>A0A0K2SNH8_LIMPI</name>
<keyword evidence="7 9" id="KW-0067">ATP-binding</keyword>
<dbReference type="InterPro" id="IPR022955">
    <property type="entry name" value="GMP_synthase"/>
</dbReference>
<evidence type="ECO:0000256" key="1">
    <source>
        <dbReference type="ARBA" id="ARBA00002332"/>
    </source>
</evidence>
<sequence length="543" mass="59330">MTPRSSAEAQAAAAVTPGARPVADAREERIVVLDFGAQYRQLIARRVREAHVYCEVLPAATPAAEVLARNPRGIIFSGGPASVYAPGAPRPDPELYRSGVPILGICYGLQVMAYQFGGRVEAAGQREYGGRKLEVRDWSDLFAGLEASGPLEVWMSHGDHVVEPPQGFEVIASTEAAPVAAVRHRERPLYGVQFHPEVSHTPQGTAVIRNFLYRVCGVHGLWQMSTFLENQVEALRRRIGQERVVLGLSGGVDSSVTAALLDRAVGDRLTCIFVDHGLLREGEVEEVREAFAFLGDRLVVVDARERFLAGLEGVVDPEEKRRRIGNAFIRVFEEEARKLGPVRFLAQGTLYPDVIESGDPGQAGGPAPAASVIKSHHNVGGLPADMAMELVEPLRELFKDEVRELARELGLPQRLIGRHPFPGPGLAVRILGPVEPQSLQIVRRADAIVREELERAGLHDEVWQAFAVLTPLRTVGVMGDGRTYGYLVAVRAVTSVDGMTADWARLPHPVLERMASRITGEIAEVNRVVYDITSKPPGTIEWE</sequence>
<evidence type="ECO:0000256" key="3">
    <source>
        <dbReference type="ARBA" id="ARBA00022598"/>
    </source>
</evidence>
<evidence type="ECO:0000313" key="12">
    <source>
        <dbReference type="EMBL" id="BAS28655.1"/>
    </source>
</evidence>
<keyword evidence="8 9" id="KW-0315">Glutamine amidotransferase</keyword>
<accession>A0A0K2SNH8</accession>
<evidence type="ECO:0000256" key="10">
    <source>
        <dbReference type="PROSITE-ProRule" id="PRU00886"/>
    </source>
</evidence>
<dbReference type="GO" id="GO:0005829">
    <property type="term" value="C:cytosol"/>
    <property type="evidence" value="ECO:0007669"/>
    <property type="project" value="TreeGrafter"/>
</dbReference>
<dbReference type="PANTHER" id="PTHR11922">
    <property type="entry name" value="GMP SYNTHASE-RELATED"/>
    <property type="match status" value="1"/>
</dbReference>
<evidence type="ECO:0000313" key="13">
    <source>
        <dbReference type="Proteomes" id="UP000065807"/>
    </source>
</evidence>
<dbReference type="KEGG" id="lpil:LIP_2826"/>
<feature type="binding site" evidence="10">
    <location>
        <begin position="249"/>
        <end position="255"/>
    </location>
    <ligand>
        <name>ATP</name>
        <dbReference type="ChEBI" id="CHEBI:30616"/>
    </ligand>
</feature>
<reference evidence="13" key="1">
    <citation type="submission" date="2015-07" db="EMBL/GenBank/DDBJ databases">
        <title>Complete genome sequence and phylogenetic analysis of Limnochorda pilosa.</title>
        <authorList>
            <person name="Watanabe M."/>
            <person name="Kojima H."/>
            <person name="Fukui M."/>
        </authorList>
    </citation>
    <scope>NUCLEOTIDE SEQUENCE [LARGE SCALE GENOMIC DNA]</scope>
    <source>
        <strain evidence="13">HC45</strain>
    </source>
</reference>
<dbReference type="EMBL" id="AP014924">
    <property type="protein sequence ID" value="BAS28655.1"/>
    <property type="molecule type" value="Genomic_DNA"/>
</dbReference>
<dbReference type="CDD" id="cd01997">
    <property type="entry name" value="GMP_synthase_C"/>
    <property type="match status" value="1"/>
</dbReference>
<dbReference type="SUPFAM" id="SSF54810">
    <property type="entry name" value="GMP synthetase C-terminal dimerisation domain"/>
    <property type="match status" value="1"/>
</dbReference>
<dbReference type="PATRIC" id="fig|1555112.3.peg.2870"/>
<comment type="catalytic activity">
    <reaction evidence="9">
        <text>XMP + L-glutamine + ATP + H2O = GMP + L-glutamate + AMP + diphosphate + 2 H(+)</text>
        <dbReference type="Rhea" id="RHEA:11680"/>
        <dbReference type="ChEBI" id="CHEBI:15377"/>
        <dbReference type="ChEBI" id="CHEBI:15378"/>
        <dbReference type="ChEBI" id="CHEBI:29985"/>
        <dbReference type="ChEBI" id="CHEBI:30616"/>
        <dbReference type="ChEBI" id="CHEBI:33019"/>
        <dbReference type="ChEBI" id="CHEBI:57464"/>
        <dbReference type="ChEBI" id="CHEBI:58115"/>
        <dbReference type="ChEBI" id="CHEBI:58359"/>
        <dbReference type="ChEBI" id="CHEBI:456215"/>
        <dbReference type="EC" id="6.3.5.2"/>
    </reaction>
</comment>
<dbReference type="SUPFAM" id="SSF52402">
    <property type="entry name" value="Adenine nucleotide alpha hydrolases-like"/>
    <property type="match status" value="1"/>
</dbReference>
<keyword evidence="13" id="KW-1185">Reference proteome</keyword>
<dbReference type="Proteomes" id="UP000065807">
    <property type="component" value="Chromosome"/>
</dbReference>
<dbReference type="InterPro" id="IPR022310">
    <property type="entry name" value="NAD/GMP_synthase"/>
</dbReference>
<evidence type="ECO:0000256" key="9">
    <source>
        <dbReference type="HAMAP-Rule" id="MF_00344"/>
    </source>
</evidence>
<dbReference type="UniPathway" id="UPA00189">
    <property type="reaction ID" value="UER00296"/>
</dbReference>
<dbReference type="PANTHER" id="PTHR11922:SF2">
    <property type="entry name" value="GMP SYNTHASE [GLUTAMINE-HYDROLYZING]"/>
    <property type="match status" value="1"/>
</dbReference>
<feature type="active site" evidence="9">
    <location>
        <position position="197"/>
    </location>
</feature>
<dbReference type="RefSeq" id="WP_082726325.1">
    <property type="nucleotide sequence ID" value="NZ_AP014924.1"/>
</dbReference>
<dbReference type="Pfam" id="PF00117">
    <property type="entry name" value="GATase"/>
    <property type="match status" value="1"/>
</dbReference>
<evidence type="ECO:0000256" key="6">
    <source>
        <dbReference type="ARBA" id="ARBA00022755"/>
    </source>
</evidence>
<dbReference type="InterPro" id="IPR017926">
    <property type="entry name" value="GATASE"/>
</dbReference>
<feature type="active site" evidence="9">
    <location>
        <position position="195"/>
    </location>
</feature>
<dbReference type="CDD" id="cd01742">
    <property type="entry name" value="GATase1_GMP_Synthase"/>
    <property type="match status" value="1"/>
</dbReference>
<dbReference type="FunFam" id="3.40.50.880:FF:000001">
    <property type="entry name" value="GMP synthase [glutamine-hydrolyzing]"/>
    <property type="match status" value="1"/>
</dbReference>
<organism evidence="12 13">
    <name type="scientific">Limnochorda pilosa</name>
    <dbReference type="NCBI Taxonomy" id="1555112"/>
    <lineage>
        <taxon>Bacteria</taxon>
        <taxon>Bacillati</taxon>
        <taxon>Bacillota</taxon>
        <taxon>Limnochordia</taxon>
        <taxon>Limnochordales</taxon>
        <taxon>Limnochordaceae</taxon>
        <taxon>Limnochorda</taxon>
    </lineage>
</organism>
<keyword evidence="4 9" id="KW-0547">Nucleotide-binding</keyword>
<dbReference type="AlphaFoldDB" id="A0A0K2SNH8"/>
<feature type="domain" description="GMPS ATP-PPase" evidence="11">
    <location>
        <begin position="222"/>
        <end position="418"/>
    </location>
</feature>
<keyword evidence="5 9" id="KW-0332">GMP biosynthesis</keyword>
<dbReference type="PROSITE" id="PS51553">
    <property type="entry name" value="GMPS_ATP_PPASE"/>
    <property type="match status" value="1"/>
</dbReference>
<dbReference type="Pfam" id="PF02540">
    <property type="entry name" value="NAD_synthase"/>
    <property type="match status" value="1"/>
</dbReference>
<evidence type="ECO:0000259" key="11">
    <source>
        <dbReference type="PROSITE" id="PS51553"/>
    </source>
</evidence>
<dbReference type="GO" id="GO:0005524">
    <property type="term" value="F:ATP binding"/>
    <property type="evidence" value="ECO:0007669"/>
    <property type="project" value="UniProtKB-UniRule"/>
</dbReference>
<dbReference type="InterPro" id="IPR001674">
    <property type="entry name" value="GMP_synth_C"/>
</dbReference>
<dbReference type="FunFam" id="3.30.300.10:FF:000002">
    <property type="entry name" value="GMP synthase [glutamine-hydrolyzing]"/>
    <property type="match status" value="1"/>
</dbReference>
<dbReference type="GO" id="GO:0003921">
    <property type="term" value="F:GMP synthase activity"/>
    <property type="evidence" value="ECO:0007669"/>
    <property type="project" value="InterPro"/>
</dbReference>
<dbReference type="PRINTS" id="PR00099">
    <property type="entry name" value="CPSGATASE"/>
</dbReference>
<dbReference type="SUPFAM" id="SSF52317">
    <property type="entry name" value="Class I glutamine amidotransferase-like"/>
    <property type="match status" value="1"/>
</dbReference>
<dbReference type="STRING" id="1555112.LIP_2826"/>
<reference evidence="13" key="2">
    <citation type="journal article" date="2016" name="Int. J. Syst. Evol. Microbiol.">
        <title>Complete genome sequence and cell structure of Limnochorda pilosa, a Gram-negative spore-former within the phylum Firmicutes.</title>
        <authorList>
            <person name="Watanabe M."/>
            <person name="Kojima H."/>
            <person name="Fukui M."/>
        </authorList>
    </citation>
    <scope>NUCLEOTIDE SEQUENCE [LARGE SCALE GENOMIC DNA]</scope>
    <source>
        <strain evidence="13">HC45</strain>
    </source>
</reference>
<dbReference type="InterPro" id="IPR014729">
    <property type="entry name" value="Rossmann-like_a/b/a_fold"/>
</dbReference>
<dbReference type="NCBIfam" id="TIGR00888">
    <property type="entry name" value="guaA_Nterm"/>
    <property type="match status" value="1"/>
</dbReference>
<dbReference type="InterPro" id="IPR029062">
    <property type="entry name" value="Class_I_gatase-like"/>
</dbReference>
<feature type="active site" description="Nucleophile" evidence="9">
    <location>
        <position position="106"/>
    </location>
</feature>
<dbReference type="InterPro" id="IPR004739">
    <property type="entry name" value="GMP_synth_GATase"/>
</dbReference>
<evidence type="ECO:0000256" key="8">
    <source>
        <dbReference type="ARBA" id="ARBA00022962"/>
    </source>
</evidence>
<evidence type="ECO:0000256" key="7">
    <source>
        <dbReference type="ARBA" id="ARBA00022840"/>
    </source>
</evidence>
<evidence type="ECO:0000256" key="4">
    <source>
        <dbReference type="ARBA" id="ARBA00022741"/>
    </source>
</evidence>
<keyword evidence="6 9" id="KW-0658">Purine biosynthesis</keyword>